<organism evidence="2">
    <name type="scientific">Dunaliella tertiolecta</name>
    <name type="common">Green alga</name>
    <dbReference type="NCBI Taxonomy" id="3047"/>
    <lineage>
        <taxon>Eukaryota</taxon>
        <taxon>Viridiplantae</taxon>
        <taxon>Chlorophyta</taxon>
        <taxon>core chlorophytes</taxon>
        <taxon>Chlorophyceae</taxon>
        <taxon>CS clade</taxon>
        <taxon>Chlamydomonadales</taxon>
        <taxon>Dunaliellaceae</taxon>
        <taxon>Dunaliella</taxon>
    </lineage>
</organism>
<accession>A0A7S3QW15</accession>
<feature type="region of interest" description="Disordered" evidence="1">
    <location>
        <begin position="343"/>
        <end position="378"/>
    </location>
</feature>
<feature type="compositionally biased region" description="Polar residues" evidence="1">
    <location>
        <begin position="1"/>
        <end position="13"/>
    </location>
</feature>
<feature type="compositionally biased region" description="Basic and acidic residues" evidence="1">
    <location>
        <begin position="55"/>
        <end position="65"/>
    </location>
</feature>
<dbReference type="GO" id="GO:0005929">
    <property type="term" value="C:cilium"/>
    <property type="evidence" value="ECO:0007669"/>
    <property type="project" value="TreeGrafter"/>
</dbReference>
<proteinExistence type="predicted"/>
<reference evidence="2" key="1">
    <citation type="submission" date="2021-01" db="EMBL/GenBank/DDBJ databases">
        <authorList>
            <person name="Corre E."/>
            <person name="Pelletier E."/>
            <person name="Niang G."/>
            <person name="Scheremetjew M."/>
            <person name="Finn R."/>
            <person name="Kale V."/>
            <person name="Holt S."/>
            <person name="Cochrane G."/>
            <person name="Meng A."/>
            <person name="Brown T."/>
            <person name="Cohen L."/>
        </authorList>
    </citation>
    <scope>NUCLEOTIDE SEQUENCE</scope>
    <source>
        <strain evidence="2">CCMP1320</strain>
    </source>
</reference>
<sequence length="530" mass="55849">MGCFGSSKSNKVAPQSAPVERKPSSAPAGLEVDKEWQQAAPRHLSDNGESFAGGGEEKENKETGRKSPQAAPPTPQDKPKPQQEAQPQASDASPGLATLLPQAVQIPESAQAWTQVLPEHVVRSLHSADWKDREQGVNGCSKMLKVAAQSPVEAEPAFNVGCEVLKHTLKDKVVPMYFVSLELLSTVLQAFVGTGPSAAAKPVAAVPIDSLKKGMTSIVPILVHRYSNLNPRIQDTSLQALLNISTIPCLGMVMVTPHLLPMAHGSQQPQREVKLFARLGLLTELLRHLSSSPSSPQAAHDAGKEELASVGMPEEAVLQTCREGLDSAEASARMHGMRTLAELHRFKRVRGRQPQGTEGSSNTSPAASEGVSPSLGAGLDPDNCVGTIKPALASLLARRFAEVDAELSGEKADSAGPDALAVEGVGSFKGSFNNSAGMFPSPSGSRGSARGKSQLPPLVGGGRSSRLTASNPSSPAAPVRTHTPLATHPEHERSLSPMAKPSQASPAPRSPIPDSLFNEEDERMLNDLML</sequence>
<feature type="region of interest" description="Disordered" evidence="1">
    <location>
        <begin position="436"/>
        <end position="530"/>
    </location>
</feature>
<dbReference type="Gene3D" id="1.25.10.10">
    <property type="entry name" value="Leucine-rich Repeat Variant"/>
    <property type="match status" value="1"/>
</dbReference>
<dbReference type="Pfam" id="PF21040">
    <property type="entry name" value="CEP104-like_TOG"/>
    <property type="match status" value="1"/>
</dbReference>
<name>A0A7S3QW15_DUNTE</name>
<dbReference type="PANTHER" id="PTHR13371">
    <property type="entry name" value="GLYCINE-, GLUTAMATE-, THIENYLCYCLOHEXYLPIPERIDINE-BINDING PROTEIN"/>
    <property type="match status" value="1"/>
</dbReference>
<dbReference type="InterPro" id="IPR052607">
    <property type="entry name" value="CEP104-like"/>
</dbReference>
<dbReference type="EMBL" id="HBIP01016587">
    <property type="protein sequence ID" value="CAE0494636.1"/>
    <property type="molecule type" value="Transcribed_RNA"/>
</dbReference>
<feature type="region of interest" description="Disordered" evidence="1">
    <location>
        <begin position="1"/>
        <end position="94"/>
    </location>
</feature>
<feature type="compositionally biased region" description="Low complexity" evidence="1">
    <location>
        <begin position="440"/>
        <end position="453"/>
    </location>
</feature>
<dbReference type="SUPFAM" id="SSF48371">
    <property type="entry name" value="ARM repeat"/>
    <property type="match status" value="1"/>
</dbReference>
<dbReference type="InterPro" id="IPR016024">
    <property type="entry name" value="ARM-type_fold"/>
</dbReference>
<feature type="compositionally biased region" description="Polar residues" evidence="1">
    <location>
        <begin position="354"/>
        <end position="366"/>
    </location>
</feature>
<dbReference type="InterPro" id="IPR011989">
    <property type="entry name" value="ARM-like"/>
</dbReference>
<evidence type="ECO:0000313" key="2">
    <source>
        <dbReference type="EMBL" id="CAE0494636.1"/>
    </source>
</evidence>
<feature type="compositionally biased region" description="Polar residues" evidence="1">
    <location>
        <begin position="465"/>
        <end position="474"/>
    </location>
</feature>
<evidence type="ECO:0000256" key="1">
    <source>
        <dbReference type="SAM" id="MobiDB-lite"/>
    </source>
</evidence>
<dbReference type="PANTHER" id="PTHR13371:SF0">
    <property type="entry name" value="CENTROSOMAL PROTEIN OF 104 KDA"/>
    <property type="match status" value="1"/>
</dbReference>
<gene>
    <name evidence="2" type="ORF">DTER00134_LOCUS9709</name>
</gene>
<dbReference type="AlphaFoldDB" id="A0A7S3QW15"/>
<evidence type="ECO:0008006" key="3">
    <source>
        <dbReference type="Google" id="ProtNLM"/>
    </source>
</evidence>
<protein>
    <recommendedName>
        <fullName evidence="3">TOG domain-containing protein</fullName>
    </recommendedName>
</protein>